<sequence>MQLTIRIKYCPNGLQIGTLPANHLVNGLVNGLVNCLNN</sequence>
<dbReference type="KEGG" id="gps:C427_4404"/>
<proteinExistence type="predicted"/>
<evidence type="ECO:0000313" key="1">
    <source>
        <dbReference type="EMBL" id="AGH46506.1"/>
    </source>
</evidence>
<dbReference type="AlphaFoldDB" id="K7AVF1"/>
<dbReference type="Proteomes" id="UP000011864">
    <property type="component" value="Chromosome"/>
</dbReference>
<dbReference type="EMBL" id="CP003837">
    <property type="protein sequence ID" value="AGH46506.1"/>
    <property type="molecule type" value="Genomic_DNA"/>
</dbReference>
<keyword evidence="2" id="KW-1185">Reference proteome</keyword>
<dbReference type="PATRIC" id="fig|1129794.4.peg.4385"/>
<protein>
    <submittedName>
        <fullName evidence="1">Uncharacterized protein</fullName>
    </submittedName>
</protein>
<organism evidence="1 2">
    <name type="scientific">Paraglaciecola psychrophila 170</name>
    <dbReference type="NCBI Taxonomy" id="1129794"/>
    <lineage>
        <taxon>Bacteria</taxon>
        <taxon>Pseudomonadati</taxon>
        <taxon>Pseudomonadota</taxon>
        <taxon>Gammaproteobacteria</taxon>
        <taxon>Alteromonadales</taxon>
        <taxon>Alteromonadaceae</taxon>
        <taxon>Paraglaciecola</taxon>
    </lineage>
</organism>
<dbReference type="STRING" id="1129794.C427_4404"/>
<reference evidence="1 2" key="1">
    <citation type="journal article" date="2013" name="Genome Announc.">
        <title>Complete Genome Sequence of Glaciecola psychrophila Strain 170T.</title>
        <authorList>
            <person name="Yin J."/>
            <person name="Chen J."/>
            <person name="Liu G."/>
            <person name="Yu Y."/>
            <person name="Song L."/>
            <person name="Wang X."/>
            <person name="Qu X."/>
        </authorList>
    </citation>
    <scope>NUCLEOTIDE SEQUENCE [LARGE SCALE GENOMIC DNA]</scope>
    <source>
        <strain evidence="1 2">170</strain>
    </source>
</reference>
<evidence type="ECO:0000313" key="2">
    <source>
        <dbReference type="Proteomes" id="UP000011864"/>
    </source>
</evidence>
<dbReference type="HOGENOM" id="CLU_3331207_0_0_6"/>
<gene>
    <name evidence="1" type="ORF">C427_4404</name>
</gene>
<accession>K7AVF1</accession>
<name>K7AVF1_9ALTE</name>